<dbReference type="Proteomes" id="UP000237144">
    <property type="component" value="Unassembled WGS sequence"/>
</dbReference>
<comment type="similarity">
    <text evidence="2">Belongs to the SNF2/RAD54 helicase family.</text>
</comment>
<proteinExistence type="inferred from homology"/>
<dbReference type="FunFam" id="3.40.50.10810:FF:000014">
    <property type="entry name" value="SWI/SNF-related matrix-associated actin-dependent regulator of chromatin subfamily A containing DEAD/H box 1"/>
    <property type="match status" value="1"/>
</dbReference>
<dbReference type="SMART" id="SM00487">
    <property type="entry name" value="DEXDc"/>
    <property type="match status" value="1"/>
</dbReference>
<keyword evidence="4" id="KW-0547">Nucleotide-binding</keyword>
<dbReference type="Gene3D" id="3.40.50.300">
    <property type="entry name" value="P-loop containing nucleotide triphosphate hydrolases"/>
    <property type="match status" value="1"/>
</dbReference>
<feature type="compositionally biased region" description="Low complexity" evidence="11">
    <location>
        <begin position="155"/>
        <end position="166"/>
    </location>
</feature>
<feature type="domain" description="Helicase C-terminal" evidence="13">
    <location>
        <begin position="1131"/>
        <end position="1282"/>
    </location>
</feature>
<dbReference type="CDD" id="cd18793">
    <property type="entry name" value="SF2_C_SNF"/>
    <property type="match status" value="1"/>
</dbReference>
<comment type="caution">
    <text evidence="14">The sequence shown here is derived from an EMBL/GenBank/DDBJ whole genome shotgun (WGS) entry which is preliminary data.</text>
</comment>
<feature type="compositionally biased region" description="Basic residues" evidence="11">
    <location>
        <begin position="524"/>
        <end position="533"/>
    </location>
</feature>
<keyword evidence="8" id="KW-0156">Chromatin regulator</keyword>
<dbReference type="InterPro" id="IPR000330">
    <property type="entry name" value="SNF2_N"/>
</dbReference>
<dbReference type="PROSITE" id="PS51192">
    <property type="entry name" value="HELICASE_ATP_BIND_1"/>
    <property type="match status" value="1"/>
</dbReference>
<dbReference type="GO" id="GO:0003677">
    <property type="term" value="F:DNA binding"/>
    <property type="evidence" value="ECO:0007669"/>
    <property type="project" value="UniProtKB-KW"/>
</dbReference>
<feature type="compositionally biased region" description="Low complexity" evidence="11">
    <location>
        <begin position="258"/>
        <end position="301"/>
    </location>
</feature>
<keyword evidence="10" id="KW-0539">Nucleus</keyword>
<evidence type="ECO:0000313" key="14">
    <source>
        <dbReference type="EMBL" id="POY71014.1"/>
    </source>
</evidence>
<dbReference type="CDD" id="cd17998">
    <property type="entry name" value="DEXHc_SMARCAD1"/>
    <property type="match status" value="1"/>
</dbReference>
<sequence length="1365" mass="148460">MNGVPPGMQGGGGNDQDSYAAAGLYSGPRTTGMGKQPSTDSNGTSNGAMAPISPQEPQRKRLRRGGPSGDESAAEGPGSFSDHLQDRLAGVHVQSQPGSQASSTFGSAVPSVAPTPPYSGSAEPGSNGTMQANADQPMQGAAQQGQPTYASPQMGQQALGAASGQAAYNPQQAHQYQVAGASQTAPGGATIPPINTNHPGFQAFCTQVGGGRQFPLEKCWYAFSQYPNDMTSALQLLLDAKPVADSRPTYAAVNPSSGAQYGAAPQGPGTPSGSSAPPPMYAQQPQYAAGAPAQQGYPQHYQQGPSAVLRQGQVGTPAAYGSPAQPGALQHAVPAGPSTVPQQHAATLNPQDQAIAAAQAAAQQQIMRLSAQKLKGPTSNNPKPTAAEIRAANEYIFPQAKTGTAGMTDAHLRHYFQLIEEYRTGMISKDNFKALQQYVAVLQRKMWQQASPYAHLAGTNPAMYSQRDVYQSQQQYAQRQAGQSSTPRPKQPKPVQVARAHVPQTSGSILARQLQLAGSLSSSSKKKSTKKRAYASDSEDDGGDYDSAGSGDEYGSRESPQLLAKREAIAVEFFNTCEKDNLMELAGCNATQATLTMKLRPFASANDFRTRTRKQKGVGNNMMETYLDVIAGMGEVDKVLTECEQIGAQLNSVMGLWKSGAALSADTENSKPGASGSDEVGMDMVAISEETLQQRVDKSQDPRVREAFKDFIRKQPAGVPDTVTLKDYQMLGVNWLNMLYRRRTSCILADEMGLGKTAQVIALLAHLKATGEQGPHLVIVPSSVLDNWMREFSVFAPDLTVYSYYGTQGERHELRSELRNLESLDVVVTTYNIATGSPDDQKFLKRKMDFKVTVFDEGHQLKNSESKKYKDLMQVRAEWRLLLTGTPLQNNLQELVSLLSFILPDKFRDASESLRAIFKVTPGSQTNLLSRERISRAKKMMTPFVLRRKKMQVLKDLPAKTERIEYCDMTELQRECYTEALQRSRKALTSAEEDDLEALEEDDEEEDLAAGEDEVKPKRGRKKAVASTKLGTKANASSSAHILTDLRKTWLTQASNHPMLFRRLYDDKTLRAMSRDCLREEEFMDRNKDLIFEDMEVMTDFELHRFAQMYKHLNKYALVNDEWMSAGKIAKLLEMLPQMRKDGDRVLIFSQFVQVLDILEVVLDTMQLKYLKLTGQTAVADRQGLVDAYNQNEDITVFLLSTRAGGLGLNLTAANTVIFYDCDYNPHNDKQAQDRAYRIGQTREVKIIRLVTRGSLDENMLELATAKLQLDAEVSGGAKEGGEEAGADGSSIKAERQMKKSLLSGLKKQFERETKPADGDAPKKEEAATDGAAPAAAPADAAAAVDAASEPKEGAEKPEAEEATA</sequence>
<feature type="compositionally biased region" description="Basic and acidic residues" evidence="11">
    <location>
        <begin position="1308"/>
        <end position="1327"/>
    </location>
</feature>
<dbReference type="SMART" id="SM00490">
    <property type="entry name" value="HELICc"/>
    <property type="match status" value="1"/>
</dbReference>
<feature type="compositionally biased region" description="Acidic residues" evidence="11">
    <location>
        <begin position="991"/>
        <end position="1012"/>
    </location>
</feature>
<evidence type="ECO:0000259" key="12">
    <source>
        <dbReference type="PROSITE" id="PS51192"/>
    </source>
</evidence>
<dbReference type="Pfam" id="PF00271">
    <property type="entry name" value="Helicase_C"/>
    <property type="match status" value="1"/>
</dbReference>
<evidence type="ECO:0000256" key="1">
    <source>
        <dbReference type="ARBA" id="ARBA00004123"/>
    </source>
</evidence>
<evidence type="ECO:0000256" key="11">
    <source>
        <dbReference type="SAM" id="MobiDB-lite"/>
    </source>
</evidence>
<feature type="region of interest" description="Disordered" evidence="11">
    <location>
        <begin position="1277"/>
        <end position="1365"/>
    </location>
</feature>
<gene>
    <name evidence="14" type="ORF">BMF94_5939</name>
</gene>
<dbReference type="EMBL" id="PJQD01000088">
    <property type="protein sequence ID" value="POY71014.1"/>
    <property type="molecule type" value="Genomic_DNA"/>
</dbReference>
<dbReference type="GO" id="GO:0005634">
    <property type="term" value="C:nucleus"/>
    <property type="evidence" value="ECO:0007669"/>
    <property type="project" value="UniProtKB-SubCell"/>
</dbReference>
<dbReference type="GO" id="GO:0005694">
    <property type="term" value="C:chromosome"/>
    <property type="evidence" value="ECO:0007669"/>
    <property type="project" value="UniProtKB-ARBA"/>
</dbReference>
<dbReference type="Pfam" id="PF00176">
    <property type="entry name" value="SNF2-rel_dom"/>
    <property type="match status" value="1"/>
</dbReference>
<evidence type="ECO:0000313" key="15">
    <source>
        <dbReference type="Proteomes" id="UP000237144"/>
    </source>
</evidence>
<evidence type="ECO:0000256" key="8">
    <source>
        <dbReference type="ARBA" id="ARBA00022853"/>
    </source>
</evidence>
<feature type="region of interest" description="Disordered" evidence="11">
    <location>
        <begin position="520"/>
        <end position="560"/>
    </location>
</feature>
<dbReference type="OrthoDB" id="5857104at2759"/>
<evidence type="ECO:0000256" key="3">
    <source>
        <dbReference type="ARBA" id="ARBA00012551"/>
    </source>
</evidence>
<feature type="region of interest" description="Disordered" evidence="11">
    <location>
        <begin position="1"/>
        <end position="166"/>
    </location>
</feature>
<dbReference type="Gene3D" id="3.40.50.10810">
    <property type="entry name" value="Tandem AAA-ATPase domain"/>
    <property type="match status" value="1"/>
</dbReference>
<feature type="compositionally biased region" description="Polar residues" evidence="11">
    <location>
        <begin position="36"/>
        <end position="47"/>
    </location>
</feature>
<feature type="domain" description="Helicase ATP-binding" evidence="12">
    <location>
        <begin position="737"/>
        <end position="905"/>
    </location>
</feature>
<comment type="subcellular location">
    <subcellularLocation>
        <location evidence="1">Nucleus</location>
    </subcellularLocation>
</comment>
<keyword evidence="5" id="KW-0378">Hydrolase</keyword>
<evidence type="ECO:0000256" key="10">
    <source>
        <dbReference type="ARBA" id="ARBA00023242"/>
    </source>
</evidence>
<evidence type="ECO:0000256" key="9">
    <source>
        <dbReference type="ARBA" id="ARBA00023125"/>
    </source>
</evidence>
<dbReference type="STRING" id="741276.A0A2S5B2K8"/>
<reference evidence="14 15" key="1">
    <citation type="journal article" date="2018" name="Front. Microbiol.">
        <title>Prospects for Fungal Bioremediation of Acidic Radioactive Waste Sites: Characterization and Genome Sequence of Rhodotorula taiwanensis MD1149.</title>
        <authorList>
            <person name="Tkavc R."/>
            <person name="Matrosova V.Y."/>
            <person name="Grichenko O.E."/>
            <person name="Gostincar C."/>
            <person name="Volpe R.P."/>
            <person name="Klimenkova P."/>
            <person name="Gaidamakova E.K."/>
            <person name="Zhou C.E."/>
            <person name="Stewart B.J."/>
            <person name="Lyman M.G."/>
            <person name="Malfatti S.A."/>
            <person name="Rubinfeld B."/>
            <person name="Courtot M."/>
            <person name="Singh J."/>
            <person name="Dalgard C.L."/>
            <person name="Hamilton T."/>
            <person name="Frey K.G."/>
            <person name="Gunde-Cimerman N."/>
            <person name="Dugan L."/>
            <person name="Daly M.J."/>
        </authorList>
    </citation>
    <scope>NUCLEOTIDE SEQUENCE [LARGE SCALE GENOMIC DNA]</scope>
    <source>
        <strain evidence="14 15">MD1149</strain>
    </source>
</reference>
<organism evidence="14 15">
    <name type="scientific">Rhodotorula taiwanensis</name>
    <dbReference type="NCBI Taxonomy" id="741276"/>
    <lineage>
        <taxon>Eukaryota</taxon>
        <taxon>Fungi</taxon>
        <taxon>Dikarya</taxon>
        <taxon>Basidiomycota</taxon>
        <taxon>Pucciniomycotina</taxon>
        <taxon>Microbotryomycetes</taxon>
        <taxon>Sporidiobolales</taxon>
        <taxon>Sporidiobolaceae</taxon>
        <taxon>Rhodotorula</taxon>
    </lineage>
</organism>
<dbReference type="InterPro" id="IPR001650">
    <property type="entry name" value="Helicase_C-like"/>
</dbReference>
<keyword evidence="7" id="KW-0067">ATP-binding</keyword>
<dbReference type="GO" id="GO:0003678">
    <property type="term" value="F:DNA helicase activity"/>
    <property type="evidence" value="ECO:0007669"/>
    <property type="project" value="UniProtKB-EC"/>
</dbReference>
<dbReference type="InterPro" id="IPR027417">
    <property type="entry name" value="P-loop_NTPase"/>
</dbReference>
<feature type="compositionally biased region" description="Low complexity" evidence="11">
    <location>
        <begin position="468"/>
        <end position="485"/>
    </location>
</feature>
<dbReference type="InterPro" id="IPR014001">
    <property type="entry name" value="Helicase_ATP-bd"/>
</dbReference>
<dbReference type="GO" id="GO:0140658">
    <property type="term" value="F:ATP-dependent chromatin remodeler activity"/>
    <property type="evidence" value="ECO:0007669"/>
    <property type="project" value="UniProtKB-ARBA"/>
</dbReference>
<keyword evidence="15" id="KW-1185">Reference proteome</keyword>
<dbReference type="SUPFAM" id="SSF52540">
    <property type="entry name" value="P-loop containing nucleoside triphosphate hydrolases"/>
    <property type="match status" value="2"/>
</dbReference>
<feature type="region of interest" description="Disordered" evidence="11">
    <location>
        <begin position="991"/>
        <end position="1030"/>
    </location>
</feature>
<evidence type="ECO:0000256" key="7">
    <source>
        <dbReference type="ARBA" id="ARBA00022840"/>
    </source>
</evidence>
<keyword evidence="9" id="KW-0238">DNA-binding</keyword>
<dbReference type="InterPro" id="IPR038718">
    <property type="entry name" value="SNF2-like_sf"/>
</dbReference>
<evidence type="ECO:0000256" key="5">
    <source>
        <dbReference type="ARBA" id="ARBA00022801"/>
    </source>
</evidence>
<evidence type="ECO:0000259" key="13">
    <source>
        <dbReference type="PROSITE" id="PS51194"/>
    </source>
</evidence>
<dbReference type="GO" id="GO:0005524">
    <property type="term" value="F:ATP binding"/>
    <property type="evidence" value="ECO:0007669"/>
    <property type="project" value="UniProtKB-KW"/>
</dbReference>
<evidence type="ECO:0000256" key="6">
    <source>
        <dbReference type="ARBA" id="ARBA00022806"/>
    </source>
</evidence>
<feature type="region of interest" description="Disordered" evidence="11">
    <location>
        <begin position="468"/>
        <end position="501"/>
    </location>
</feature>
<keyword evidence="6" id="KW-0347">Helicase</keyword>
<accession>A0A2S5B2K8</accession>
<evidence type="ECO:0000256" key="4">
    <source>
        <dbReference type="ARBA" id="ARBA00022741"/>
    </source>
</evidence>
<name>A0A2S5B2K8_9BASI</name>
<feature type="compositionally biased region" description="Polar residues" evidence="11">
    <location>
        <begin position="124"/>
        <end position="134"/>
    </location>
</feature>
<feature type="compositionally biased region" description="Basic and acidic residues" evidence="11">
    <location>
        <begin position="1349"/>
        <end position="1365"/>
    </location>
</feature>
<feature type="compositionally biased region" description="Low complexity" evidence="11">
    <location>
        <begin position="1329"/>
        <end position="1348"/>
    </location>
</feature>
<feature type="region of interest" description="Disordered" evidence="11">
    <location>
        <begin position="249"/>
        <end position="301"/>
    </location>
</feature>
<dbReference type="EC" id="3.6.4.12" evidence="3"/>
<dbReference type="PROSITE" id="PS51194">
    <property type="entry name" value="HELICASE_CTER"/>
    <property type="match status" value="1"/>
</dbReference>
<dbReference type="PANTHER" id="PTHR10799">
    <property type="entry name" value="SNF2/RAD54 HELICASE FAMILY"/>
    <property type="match status" value="1"/>
</dbReference>
<evidence type="ECO:0000256" key="2">
    <source>
        <dbReference type="ARBA" id="ARBA00007025"/>
    </source>
</evidence>
<feature type="region of interest" description="Disordered" evidence="11">
    <location>
        <begin position="316"/>
        <end position="343"/>
    </location>
</feature>
<dbReference type="InterPro" id="IPR049730">
    <property type="entry name" value="SNF2/RAD54-like_C"/>
</dbReference>
<dbReference type="GO" id="GO:0016787">
    <property type="term" value="F:hydrolase activity"/>
    <property type="evidence" value="ECO:0007669"/>
    <property type="project" value="UniProtKB-KW"/>
</dbReference>
<feature type="compositionally biased region" description="Polar residues" evidence="11">
    <location>
        <begin position="93"/>
        <end position="106"/>
    </location>
</feature>
<feature type="compositionally biased region" description="Low complexity" evidence="11">
    <location>
        <begin position="136"/>
        <end position="147"/>
    </location>
</feature>
<protein>
    <recommendedName>
        <fullName evidence="3">DNA helicase</fullName>
        <ecNumber evidence="3">3.6.4.12</ecNumber>
    </recommendedName>
</protein>